<dbReference type="SUPFAM" id="SSF53448">
    <property type="entry name" value="Nucleotide-diphospho-sugar transferases"/>
    <property type="match status" value="2"/>
</dbReference>
<feature type="transmembrane region" description="Helical" evidence="2">
    <location>
        <begin position="60"/>
        <end position="81"/>
    </location>
</feature>
<feature type="compositionally biased region" description="Basic and acidic residues" evidence="1">
    <location>
        <begin position="2018"/>
        <end position="2032"/>
    </location>
</feature>
<feature type="domain" description="Glycosyltransferase subfamily 4-like N-terminal" evidence="4">
    <location>
        <begin position="164"/>
        <end position="358"/>
    </location>
</feature>
<feature type="compositionally biased region" description="Low complexity" evidence="1">
    <location>
        <begin position="13"/>
        <end position="38"/>
    </location>
</feature>
<dbReference type="InterPro" id="IPR029044">
    <property type="entry name" value="Nucleotide-diphossugar_trans"/>
</dbReference>
<keyword evidence="6" id="KW-1185">Reference proteome</keyword>
<evidence type="ECO:0000259" key="4">
    <source>
        <dbReference type="Pfam" id="PF13579"/>
    </source>
</evidence>
<dbReference type="Pfam" id="PF13692">
    <property type="entry name" value="Glyco_trans_1_4"/>
    <property type="match status" value="1"/>
</dbReference>
<dbReference type="PANTHER" id="PTHR43685:SF2">
    <property type="entry name" value="GLYCOSYLTRANSFERASE 2-LIKE DOMAIN-CONTAINING PROTEIN"/>
    <property type="match status" value="1"/>
</dbReference>
<gene>
    <name evidence="5" type="ORF">BQ2448_1302</name>
</gene>
<dbReference type="OrthoDB" id="3784at2759"/>
<dbReference type="EMBL" id="FMSP01000005">
    <property type="protein sequence ID" value="SCV69908.1"/>
    <property type="molecule type" value="Genomic_DNA"/>
</dbReference>
<evidence type="ECO:0000256" key="1">
    <source>
        <dbReference type="SAM" id="MobiDB-lite"/>
    </source>
</evidence>
<proteinExistence type="predicted"/>
<reference evidence="6" key="1">
    <citation type="submission" date="2016-09" db="EMBL/GenBank/DDBJ databases">
        <authorList>
            <person name="Jeantristanb JTB J.-T."/>
            <person name="Ricardo R."/>
        </authorList>
    </citation>
    <scope>NUCLEOTIDE SEQUENCE [LARGE SCALE GENOMIC DNA]</scope>
</reference>
<dbReference type="Proteomes" id="UP000198372">
    <property type="component" value="Unassembled WGS sequence"/>
</dbReference>
<sequence length="2057" mass="231761">MVPSHSSYTVDGPSSLPSSEPSALTSRTGRSTMRSRFTLGRRSSRDVKLRKRVYRRPRRALRWVVYSLLALVLVPLATRVYERLWARSRRISGGNFLKGRSLSSKSNVDYTWGSLLHRYHNHPDPVTPRIELPWKKNPRLLHPDRTPMSALIVTSELAGLHKNGGIGTAFRELATALASSAIVNVDILIANRMQDYPIGQVRNLTRILNERLCLTLRLADQGISLHFVEEESQPFWPTSWSALSSRQILAFLQAHDNEWDVIHFPDNTGIGYFPTLARQQGLMLQNTRIVVGLHGADIEWATILNKLYPQDKFSFQKAEFERRTVEMADVAIAPSEYMLDYLKKRGWKMPQHAFVIPNIVGAPPLANVNRRLSSEEGGVHPVTELVFFGRLEERKGTRLLLEALELLFERTSSIETPTSISKITFLGRDFEDSKTHVDASALISNAMEALRDHSDVDLRVQFLRDYDREQGLAYITDPRRLVVLPALIDNSPSTVLECIAYGARFIASNVGGIPELVHPTDHDKVLFAPRATPFAKKIAEEVKALSSAPWPKIRPRPETVTAAEDWVKFHDWIMNTPTPSKWKPAVSSFAPRISIVVTHYERPGLVTQMLDSIIGQTRECYEVILVDDGSKKNSTLAALADIEARYFAPRSNWHFVTIENSYLGEARNRGAALSKGNWLLFLDDDDVLKPHYLETVVNVAGRTGAKALSTWLDEFASDMNPLFTTSKMIPNRRTYWFLGSGMSLGLITNSFGSGNVFIERAVFEDLGGFSTLRELGAEDWQFWTRLTLKGYKHLAIPEELIWVRSDPARESMKFSMDPWEANYHALAPLLADERVQQMGLVHLLMYAKSEIDRALPIPRMADSSRDFEFVQGWQGWFYSFIPVGKLPTVDPQYHAEAFPEEGSWGVDRAASQPYLSALGAKPYIDTRGVRYTAVKIFKSPKDLNVVAEMKLQASHHCGDGTEVTFASRLDDTMDWKVHAKINTMHSGDETIRVELQLVPGSLVAISIDPLETDECDAIDINLGIMQAEINSRAWSSIAKRNELIASAKFRNGRLERDRLRQEQIEKEAAESPARTADDESDEELGSELSLGEAFNIALIFDGNRVEQAKQVIRSAIKFLTSRPSLHFHLVTPHELHDELRDFFADSGHGVSTYDHELCAKFAAAVLPFSDEDIHISAHCKMFLSKIITHADKVLYLDTDVTVLSDLSSCYAESDDQKVLLKMGIDMGDACQLYPDRCWPIALHWRVPEGLECGNIPVNNLPENKNAYCASPHELETVQVNGGVALMRLDRMREAAFTDRYVRTVARTYRAVGRRARWGEQDFINSYLRMFPEDLELLPCGCNYQWLGRRKEVKCAGQPITIAHHWSMGIEFRGMHEYNEVYFDFLDANENAANANESKHHLFPPLTSSHLSSPIATDLDLLFDANCPSQSHDCINHKDIPDHYGERVFVLSRIVRGTFTKDFYDSFDQQTYPNRKQFVVAKEGAALPPPGPKRDVLSVTFDLDADQDRLCHKCGHLAATVPGLTGARSCELSPLDSIAKKRYWDCACSAADSTAPLMYDLDALVIDDGSRGWVMYLDDDKLLADRDAIAHLMAQIDTENDLIVFRANTTATHGIRFDLGKKMITRSDIGTIGFLFHTSHLENNSWTATRCSMWETFSRLSRHSRVKWVDLVPVIDHPLQHHLMRPKFAAHDLFASSIVVLETLGGLTQWTEQLVSSLLDPSQSIFRSDVSMLTVDTYEKRPYTRKVEIRAAKAGKGLAQISALGTSPRVLILADSVRLDKVGPNHSESAFCDRSFALTLSTPPQSVLTSLLTYALDEPDRLVGLFTETALEEFSPPLDVDPESFRGHLEPSPMPGITRFSHLLPRAIIVNRAHLKTLKHIHSAQPLPAQCHPVLLSAIAYNVSGQPPLRVLPPPNSVVDHVYNCRRDDFHDTTYGFLPGDDAAPSIKQLQDPEFVLKDHTLADCFRMVNQRMGWGYWKVWSEHVGTTSVFGARAGIVRSNEIDQETWEAVLKEEKCERDPKEKWVHPHHEDAHEEEPELEALPVQQYSFAPAVGNIE</sequence>
<feature type="domain" description="Glycosyltransferase 2-like" evidence="3">
    <location>
        <begin position="594"/>
        <end position="743"/>
    </location>
</feature>
<dbReference type="CDD" id="cd03801">
    <property type="entry name" value="GT4_PimA-like"/>
    <property type="match status" value="1"/>
</dbReference>
<dbReference type="SUPFAM" id="SSF53756">
    <property type="entry name" value="UDP-Glycosyltransferase/glycogen phosphorylase"/>
    <property type="match status" value="1"/>
</dbReference>
<dbReference type="Gene3D" id="3.40.50.2000">
    <property type="entry name" value="Glycogen Phosphorylase B"/>
    <property type="match status" value="2"/>
</dbReference>
<dbReference type="GO" id="GO:0016757">
    <property type="term" value="F:glycosyltransferase activity"/>
    <property type="evidence" value="ECO:0007669"/>
    <property type="project" value="InterPro"/>
</dbReference>
<dbReference type="InterPro" id="IPR002495">
    <property type="entry name" value="Glyco_trans_8"/>
</dbReference>
<evidence type="ECO:0000259" key="3">
    <source>
        <dbReference type="Pfam" id="PF00535"/>
    </source>
</evidence>
<dbReference type="Gene3D" id="3.90.550.10">
    <property type="entry name" value="Spore Coat Polysaccharide Biosynthesis Protein SpsA, Chain A"/>
    <property type="match status" value="2"/>
</dbReference>
<evidence type="ECO:0000313" key="6">
    <source>
        <dbReference type="Proteomes" id="UP000198372"/>
    </source>
</evidence>
<dbReference type="InterPro" id="IPR050834">
    <property type="entry name" value="Glycosyltransf_2"/>
</dbReference>
<dbReference type="Pfam" id="PF00535">
    <property type="entry name" value="Glycos_transf_2"/>
    <property type="match status" value="1"/>
</dbReference>
<feature type="region of interest" description="Disordered" evidence="1">
    <location>
        <begin position="2018"/>
        <end position="2041"/>
    </location>
</feature>
<dbReference type="CDD" id="cd00761">
    <property type="entry name" value="Glyco_tranf_GTA_type"/>
    <property type="match status" value="1"/>
</dbReference>
<dbReference type="Pfam" id="PF13579">
    <property type="entry name" value="Glyco_trans_4_4"/>
    <property type="match status" value="1"/>
</dbReference>
<organism evidence="5 6">
    <name type="scientific">Microbotryum intermedium</name>
    <dbReference type="NCBI Taxonomy" id="269621"/>
    <lineage>
        <taxon>Eukaryota</taxon>
        <taxon>Fungi</taxon>
        <taxon>Dikarya</taxon>
        <taxon>Basidiomycota</taxon>
        <taxon>Pucciniomycotina</taxon>
        <taxon>Microbotryomycetes</taxon>
        <taxon>Microbotryales</taxon>
        <taxon>Microbotryaceae</taxon>
        <taxon>Microbotryum</taxon>
    </lineage>
</organism>
<accession>A0A238FFJ2</accession>
<dbReference type="InterPro" id="IPR028098">
    <property type="entry name" value="Glyco_trans_4-like_N"/>
</dbReference>
<evidence type="ECO:0000256" key="2">
    <source>
        <dbReference type="SAM" id="Phobius"/>
    </source>
</evidence>
<dbReference type="InterPro" id="IPR001173">
    <property type="entry name" value="Glyco_trans_2-like"/>
</dbReference>
<dbReference type="PANTHER" id="PTHR43685">
    <property type="entry name" value="GLYCOSYLTRANSFERASE"/>
    <property type="match status" value="1"/>
</dbReference>
<keyword evidence="2" id="KW-0812">Transmembrane</keyword>
<keyword evidence="2" id="KW-0472">Membrane</keyword>
<dbReference type="Pfam" id="PF01501">
    <property type="entry name" value="Glyco_transf_8"/>
    <property type="match status" value="1"/>
</dbReference>
<protein>
    <submittedName>
        <fullName evidence="5">BQ2448_1302 protein</fullName>
    </submittedName>
</protein>
<keyword evidence="2" id="KW-1133">Transmembrane helix</keyword>
<evidence type="ECO:0000313" key="5">
    <source>
        <dbReference type="EMBL" id="SCV69908.1"/>
    </source>
</evidence>
<feature type="region of interest" description="Disordered" evidence="1">
    <location>
        <begin position="1"/>
        <end position="41"/>
    </location>
</feature>
<name>A0A238FFJ2_9BASI</name>